<accession>A0A5B7CZQ7</accession>
<dbReference type="AlphaFoldDB" id="A0A5B7CZQ7"/>
<gene>
    <name evidence="2" type="ORF">E2C01_007720</name>
</gene>
<name>A0A5B7CZQ7_PORTR</name>
<reference evidence="2 3" key="1">
    <citation type="submission" date="2019-05" db="EMBL/GenBank/DDBJ databases">
        <title>Another draft genome of Portunus trituberculatus and its Hox gene families provides insights of decapod evolution.</title>
        <authorList>
            <person name="Jeong J.-H."/>
            <person name="Song I."/>
            <person name="Kim S."/>
            <person name="Choi T."/>
            <person name="Kim D."/>
            <person name="Ryu S."/>
            <person name="Kim W."/>
        </authorList>
    </citation>
    <scope>NUCLEOTIDE SEQUENCE [LARGE SCALE GENOMIC DNA]</scope>
    <source>
        <tissue evidence="2">Muscle</tissue>
    </source>
</reference>
<protein>
    <recommendedName>
        <fullName evidence="4">Endonuclease/exonuclease/phosphatase domain-containing protein</fullName>
    </recommendedName>
</protein>
<dbReference type="EMBL" id="VSRR010000390">
    <property type="protein sequence ID" value="MPC14940.1"/>
    <property type="molecule type" value="Genomic_DNA"/>
</dbReference>
<feature type="region of interest" description="Disordered" evidence="1">
    <location>
        <begin position="1"/>
        <end position="22"/>
    </location>
</feature>
<proteinExistence type="predicted"/>
<evidence type="ECO:0000313" key="3">
    <source>
        <dbReference type="Proteomes" id="UP000324222"/>
    </source>
</evidence>
<sequence>MQINDTKLTEKNSSMDPKSTIFRENDTPSRLDLIFAKDHINIEEMKYKTPIGKSDHVLVYLQTTENCPSTRKETYKNKCLDYSRTNFKQLTKYFVDVDWNTALQARDIEEKWNTFLDMYNRWIEMSTKEVNREHI</sequence>
<evidence type="ECO:0000256" key="1">
    <source>
        <dbReference type="SAM" id="MobiDB-lite"/>
    </source>
</evidence>
<organism evidence="2 3">
    <name type="scientific">Portunus trituberculatus</name>
    <name type="common">Swimming crab</name>
    <name type="synonym">Neptunus trituberculatus</name>
    <dbReference type="NCBI Taxonomy" id="210409"/>
    <lineage>
        <taxon>Eukaryota</taxon>
        <taxon>Metazoa</taxon>
        <taxon>Ecdysozoa</taxon>
        <taxon>Arthropoda</taxon>
        <taxon>Crustacea</taxon>
        <taxon>Multicrustacea</taxon>
        <taxon>Malacostraca</taxon>
        <taxon>Eumalacostraca</taxon>
        <taxon>Eucarida</taxon>
        <taxon>Decapoda</taxon>
        <taxon>Pleocyemata</taxon>
        <taxon>Brachyura</taxon>
        <taxon>Eubrachyura</taxon>
        <taxon>Portunoidea</taxon>
        <taxon>Portunidae</taxon>
        <taxon>Portuninae</taxon>
        <taxon>Portunus</taxon>
    </lineage>
</organism>
<evidence type="ECO:0000313" key="2">
    <source>
        <dbReference type="EMBL" id="MPC14940.1"/>
    </source>
</evidence>
<feature type="compositionally biased region" description="Polar residues" evidence="1">
    <location>
        <begin position="1"/>
        <end position="17"/>
    </location>
</feature>
<evidence type="ECO:0008006" key="4">
    <source>
        <dbReference type="Google" id="ProtNLM"/>
    </source>
</evidence>
<keyword evidence="3" id="KW-1185">Reference proteome</keyword>
<dbReference type="Proteomes" id="UP000324222">
    <property type="component" value="Unassembled WGS sequence"/>
</dbReference>
<comment type="caution">
    <text evidence="2">The sequence shown here is derived from an EMBL/GenBank/DDBJ whole genome shotgun (WGS) entry which is preliminary data.</text>
</comment>